<protein>
    <recommendedName>
        <fullName evidence="3">Aminotransferase class V domain-containing protein</fullName>
    </recommendedName>
</protein>
<reference evidence="4" key="1">
    <citation type="journal article" date="2014" name="Front. Microbiol.">
        <title>High frequency of phylogenetically diverse reductive dehalogenase-homologous genes in deep subseafloor sedimentary metagenomes.</title>
        <authorList>
            <person name="Kawai M."/>
            <person name="Futagami T."/>
            <person name="Toyoda A."/>
            <person name="Takaki Y."/>
            <person name="Nishi S."/>
            <person name="Hori S."/>
            <person name="Arai W."/>
            <person name="Tsubouchi T."/>
            <person name="Morono Y."/>
            <person name="Uchiyama I."/>
            <person name="Ito T."/>
            <person name="Fujiyama A."/>
            <person name="Inagaki F."/>
            <person name="Takami H."/>
        </authorList>
    </citation>
    <scope>NUCLEOTIDE SEQUENCE</scope>
    <source>
        <strain evidence="4">Expedition CK06-06</strain>
    </source>
</reference>
<dbReference type="Gene3D" id="3.40.640.10">
    <property type="entry name" value="Type I PLP-dependent aspartate aminotransferase-like (Major domain)"/>
    <property type="match status" value="1"/>
</dbReference>
<feature type="non-terminal residue" evidence="4">
    <location>
        <position position="103"/>
    </location>
</feature>
<sequence>SPFFTERFGNASTLYSYGHEAKEAMENARSKIAAFVGAKSSQEIIFTSGGTESDNFAICGIAWANKNKGNHIITTSIEHHAVLNTCKFIEKRGFRVTYLPVDE</sequence>
<evidence type="ECO:0000256" key="2">
    <source>
        <dbReference type="ARBA" id="ARBA00006490"/>
    </source>
</evidence>
<dbReference type="InterPro" id="IPR015421">
    <property type="entry name" value="PyrdxlP-dep_Trfase_major"/>
</dbReference>
<dbReference type="Pfam" id="PF00266">
    <property type="entry name" value="Aminotran_5"/>
    <property type="match status" value="1"/>
</dbReference>
<name>X1QC23_9ZZZZ</name>
<evidence type="ECO:0000259" key="3">
    <source>
        <dbReference type="Pfam" id="PF00266"/>
    </source>
</evidence>
<feature type="non-terminal residue" evidence="4">
    <location>
        <position position="1"/>
    </location>
</feature>
<accession>X1QC23</accession>
<proteinExistence type="inferred from homology"/>
<evidence type="ECO:0000313" key="4">
    <source>
        <dbReference type="EMBL" id="GAI65788.1"/>
    </source>
</evidence>
<dbReference type="InterPro" id="IPR000192">
    <property type="entry name" value="Aminotrans_V_dom"/>
</dbReference>
<dbReference type="PANTHER" id="PTHR11601:SF34">
    <property type="entry name" value="CYSTEINE DESULFURASE"/>
    <property type="match status" value="1"/>
</dbReference>
<dbReference type="InterPro" id="IPR015424">
    <property type="entry name" value="PyrdxlP-dep_Trfase"/>
</dbReference>
<comment type="similarity">
    <text evidence="2">Belongs to the class-V pyridoxal-phosphate-dependent aminotransferase family. NifS/IscS subfamily.</text>
</comment>
<comment type="caution">
    <text evidence="4">The sequence shown here is derived from an EMBL/GenBank/DDBJ whole genome shotgun (WGS) entry which is preliminary data.</text>
</comment>
<feature type="domain" description="Aminotransferase class V" evidence="3">
    <location>
        <begin position="3"/>
        <end position="103"/>
    </location>
</feature>
<dbReference type="PANTHER" id="PTHR11601">
    <property type="entry name" value="CYSTEINE DESULFURYLASE FAMILY MEMBER"/>
    <property type="match status" value="1"/>
</dbReference>
<dbReference type="AlphaFoldDB" id="X1QC23"/>
<gene>
    <name evidence="4" type="ORF">S06H3_65128</name>
</gene>
<comment type="cofactor">
    <cofactor evidence="1">
        <name>pyridoxal 5'-phosphate</name>
        <dbReference type="ChEBI" id="CHEBI:597326"/>
    </cofactor>
</comment>
<dbReference type="EMBL" id="BARV01043736">
    <property type="protein sequence ID" value="GAI65788.1"/>
    <property type="molecule type" value="Genomic_DNA"/>
</dbReference>
<evidence type="ECO:0000256" key="1">
    <source>
        <dbReference type="ARBA" id="ARBA00001933"/>
    </source>
</evidence>
<dbReference type="SUPFAM" id="SSF53383">
    <property type="entry name" value="PLP-dependent transferases"/>
    <property type="match status" value="1"/>
</dbReference>
<organism evidence="4">
    <name type="scientific">marine sediment metagenome</name>
    <dbReference type="NCBI Taxonomy" id="412755"/>
    <lineage>
        <taxon>unclassified sequences</taxon>
        <taxon>metagenomes</taxon>
        <taxon>ecological metagenomes</taxon>
    </lineage>
</organism>